<feature type="transmembrane region" description="Helical" evidence="1">
    <location>
        <begin position="135"/>
        <end position="156"/>
    </location>
</feature>
<feature type="transmembrane region" description="Helical" evidence="1">
    <location>
        <begin position="12"/>
        <end position="32"/>
    </location>
</feature>
<feature type="transmembrane region" description="Helical" evidence="1">
    <location>
        <begin position="192"/>
        <end position="209"/>
    </location>
</feature>
<keyword evidence="1" id="KW-0472">Membrane</keyword>
<feature type="transmembrane region" description="Helical" evidence="1">
    <location>
        <begin position="98"/>
        <end position="115"/>
    </location>
</feature>
<feature type="transmembrane region" description="Helical" evidence="1">
    <location>
        <begin position="52"/>
        <end position="77"/>
    </location>
</feature>
<dbReference type="PANTHER" id="PTHR39430">
    <property type="entry name" value="MEMBRANE-ASSOCIATED PROTEASE-RELATED"/>
    <property type="match status" value="1"/>
</dbReference>
<evidence type="ECO:0000313" key="3">
    <source>
        <dbReference type="EMBL" id="MCX2560195.1"/>
    </source>
</evidence>
<evidence type="ECO:0000259" key="2">
    <source>
        <dbReference type="Pfam" id="PF02517"/>
    </source>
</evidence>
<sequence>MITSKFSHAIKGFSLAASYLLLSTALIFSIHVPKLWSASPKDISNAALKNVIYLLNANTSELVMLLIIAGLTALFATIERKDADFCGVPLSRVSLRRFLQGCFLSLLGSALLTLFEYCYGGFRIIGLVWPPATTAMVALLSTTWLLVLGVTEELWFRGYALKRLEENFGWWPAAIMTSMAFAMCHLHNQGENFVEVALLFLSGMILCSLRRVSGSLWLGIGAHTVADLAGSILGSPGSDLSHSPTQIVYLSVKGSPLINGGDNGVMFSLPGIAMQFLLLLLPITFFSMKPAKAAV</sequence>
<dbReference type="Proteomes" id="UP001526446">
    <property type="component" value="Unassembled WGS sequence"/>
</dbReference>
<dbReference type="InterPro" id="IPR003675">
    <property type="entry name" value="Rce1/LyrA-like_dom"/>
</dbReference>
<name>A0ABT3Q4I8_9PROT</name>
<feature type="domain" description="CAAX prenyl protease 2/Lysostaphin resistance protein A-like" evidence="2">
    <location>
        <begin position="138"/>
        <end position="228"/>
    </location>
</feature>
<dbReference type="PANTHER" id="PTHR39430:SF1">
    <property type="entry name" value="PROTEASE"/>
    <property type="match status" value="1"/>
</dbReference>
<comment type="caution">
    <text evidence="3">The sequence shown here is derived from an EMBL/GenBank/DDBJ whole genome shotgun (WGS) entry which is preliminary data.</text>
</comment>
<protein>
    <submittedName>
        <fullName evidence="3">Type II CAAX endopeptidase family protein</fullName>
    </submittedName>
</protein>
<reference evidence="3 4" key="1">
    <citation type="submission" date="2022-11" db="EMBL/GenBank/DDBJ databases">
        <title>Genome sequencing of Acetobacter type strain.</title>
        <authorList>
            <person name="Heo J."/>
            <person name="Lee D."/>
            <person name="Han B.-H."/>
            <person name="Hong S.-B."/>
            <person name="Kwon S.-W."/>
        </authorList>
    </citation>
    <scope>NUCLEOTIDE SEQUENCE [LARGE SCALE GENOMIC DNA]</scope>
    <source>
        <strain evidence="3 4">KACC 21251</strain>
    </source>
</reference>
<feature type="transmembrane region" description="Helical" evidence="1">
    <location>
        <begin position="265"/>
        <end position="286"/>
    </location>
</feature>
<evidence type="ECO:0000256" key="1">
    <source>
        <dbReference type="SAM" id="Phobius"/>
    </source>
</evidence>
<dbReference type="Pfam" id="PF02517">
    <property type="entry name" value="Rce1-like"/>
    <property type="match status" value="1"/>
</dbReference>
<organism evidence="3 4">
    <name type="scientific">Acetobacter farinalis</name>
    <dbReference type="NCBI Taxonomy" id="1260984"/>
    <lineage>
        <taxon>Bacteria</taxon>
        <taxon>Pseudomonadati</taxon>
        <taxon>Pseudomonadota</taxon>
        <taxon>Alphaproteobacteria</taxon>
        <taxon>Acetobacterales</taxon>
        <taxon>Acetobacteraceae</taxon>
        <taxon>Acetobacter</taxon>
    </lineage>
</organism>
<keyword evidence="4" id="KW-1185">Reference proteome</keyword>
<accession>A0ABT3Q4I8</accession>
<gene>
    <name evidence="3" type="ORF">OQ252_02080</name>
</gene>
<proteinExistence type="predicted"/>
<evidence type="ECO:0000313" key="4">
    <source>
        <dbReference type="Proteomes" id="UP001526446"/>
    </source>
</evidence>
<dbReference type="EMBL" id="JAPIUX010000001">
    <property type="protein sequence ID" value="MCX2560195.1"/>
    <property type="molecule type" value="Genomic_DNA"/>
</dbReference>
<keyword evidence="1" id="KW-1133">Transmembrane helix</keyword>
<dbReference type="RefSeq" id="WP_166118989.1">
    <property type="nucleotide sequence ID" value="NZ_JAPIUX010000001.1"/>
</dbReference>
<keyword evidence="1" id="KW-0812">Transmembrane</keyword>
<feature type="transmembrane region" description="Helical" evidence="1">
    <location>
        <begin position="168"/>
        <end position="186"/>
    </location>
</feature>